<evidence type="ECO:0000256" key="2">
    <source>
        <dbReference type="SAM" id="Phobius"/>
    </source>
</evidence>
<proteinExistence type="predicted"/>
<protein>
    <submittedName>
        <fullName evidence="3">Uncharacterized protein</fullName>
    </submittedName>
</protein>
<organism evidence="3 4">
    <name type="scientific">Naasia lichenicola</name>
    <dbReference type="NCBI Taxonomy" id="2565933"/>
    <lineage>
        <taxon>Bacteria</taxon>
        <taxon>Bacillati</taxon>
        <taxon>Actinomycetota</taxon>
        <taxon>Actinomycetes</taxon>
        <taxon>Micrococcales</taxon>
        <taxon>Microbacteriaceae</taxon>
        <taxon>Naasia</taxon>
    </lineage>
</organism>
<comment type="caution">
    <text evidence="3">The sequence shown here is derived from an EMBL/GenBank/DDBJ whole genome shotgun (WGS) entry which is preliminary data.</text>
</comment>
<accession>A0A4S4FRS9</accession>
<feature type="compositionally biased region" description="Basic and acidic residues" evidence="1">
    <location>
        <begin position="68"/>
        <end position="79"/>
    </location>
</feature>
<keyword evidence="2" id="KW-1133">Transmembrane helix</keyword>
<dbReference type="Proteomes" id="UP000309133">
    <property type="component" value="Unassembled WGS sequence"/>
</dbReference>
<reference evidence="3 4" key="1">
    <citation type="submission" date="2019-04" db="EMBL/GenBank/DDBJ databases">
        <authorList>
            <person name="Jiang L."/>
        </authorList>
    </citation>
    <scope>NUCLEOTIDE SEQUENCE [LARGE SCALE GENOMIC DNA]</scope>
    <source>
        <strain evidence="3 4">YIM 131853</strain>
    </source>
</reference>
<keyword evidence="4" id="KW-1185">Reference proteome</keyword>
<gene>
    <name evidence="3" type="ORF">E6C64_01150</name>
</gene>
<evidence type="ECO:0000313" key="3">
    <source>
        <dbReference type="EMBL" id="THG33001.1"/>
    </source>
</evidence>
<keyword evidence="2" id="KW-0812">Transmembrane</keyword>
<sequence>MPTGFEILFAIVTVVIAAAAAMFAWVQANIANSARKDALEAQREATEQAKKALEAAAESASAATRSADAAEKSTREQERAATAAEGSLEHQRRAADALAEQAELIREAGKPKVLWEFEALSDKSQDQKWRVINRTGGVAMHVQLGSPAGYDEEWLVLPQEARTLDAGEEIVFTFKRRYTSPSSAVVWVMWVPPDGSKMRKHAETIR</sequence>
<name>A0A4S4FRS9_9MICO</name>
<keyword evidence="2" id="KW-0472">Membrane</keyword>
<dbReference type="AlphaFoldDB" id="A0A4S4FRS9"/>
<feature type="compositionally biased region" description="Low complexity" evidence="1">
    <location>
        <begin position="54"/>
        <end position="67"/>
    </location>
</feature>
<evidence type="ECO:0000256" key="1">
    <source>
        <dbReference type="SAM" id="MobiDB-lite"/>
    </source>
</evidence>
<dbReference type="OrthoDB" id="5111410at2"/>
<evidence type="ECO:0000313" key="4">
    <source>
        <dbReference type="Proteomes" id="UP000309133"/>
    </source>
</evidence>
<feature type="region of interest" description="Disordered" evidence="1">
    <location>
        <begin position="49"/>
        <end position="92"/>
    </location>
</feature>
<feature type="transmembrane region" description="Helical" evidence="2">
    <location>
        <begin position="7"/>
        <end position="26"/>
    </location>
</feature>
<dbReference type="RefSeq" id="WP_136425782.1">
    <property type="nucleotide sequence ID" value="NZ_SSSM01000001.1"/>
</dbReference>
<dbReference type="EMBL" id="SSSM01000001">
    <property type="protein sequence ID" value="THG33001.1"/>
    <property type="molecule type" value="Genomic_DNA"/>
</dbReference>